<feature type="compositionally biased region" description="Low complexity" evidence="3">
    <location>
        <begin position="2484"/>
        <end position="2496"/>
    </location>
</feature>
<gene>
    <name evidence="4" type="ORF">QBC38DRAFT_282645</name>
</gene>
<evidence type="ECO:0000313" key="4">
    <source>
        <dbReference type="EMBL" id="KAK4224941.1"/>
    </source>
</evidence>
<feature type="compositionally biased region" description="Acidic residues" evidence="3">
    <location>
        <begin position="2550"/>
        <end position="2560"/>
    </location>
</feature>
<proteinExistence type="predicted"/>
<feature type="region of interest" description="Disordered" evidence="3">
    <location>
        <begin position="506"/>
        <end position="541"/>
    </location>
</feature>
<sequence>MESARDRDRALRHQHSTSFEHRSLVPMWDSSDPERAPPPLPLNPQSPGVHHVSRAGTSSAIQSAHAALAEKARESAALVPHIPRRNDISPERPLPNIPRGGPGPHANTSHRRQQSLGPPSSVKDISLRLETLNGQGPLQPSSSSPDKSGRPKTPSAVRRNSWNPMDQQYDKDEKLPGVSPKPGPSVTPIVRPIARRVHQPILGIENTPPQSSTMRAIQMMSAQNSSAHSANQQLPLSNSPISTTPLQPSLQSSSMPSSEGSESTPTPLANITNNSNPPTAPPPAAPRSHTFSQSMFSQPSQPSISHHSLDILSNQILTLTDIATTLQKEMSLLSRRSRDNATDLLSLKEATNARDEDIRKSLRELISDKQRRDQTSASTFSRGDPFLDAKNSATGRPFSVSLPRIPSPNSFAASLGRDSILSTPSLVSGGGDEHTITLLENIIKDMGTKDGQELLLSRLTHLAEKLSGMATGDKIEELAKFIRESQEDIKLSQEELRLGQEELKAAAANGGGGNNNGPRDDEERSNDEMSLVKAGGNEPDPEVNEEILAAIRAIKDSIAHGGGLTAEVKALTGKLRGEVLHMGRELGQKFEELLSNPSRAAPASSPNPSSADPQPSLTKEEMARVVEQGIQDMTQQMNRILNEYRREMAASNSNAVTNALAVTTPAAAAPLSREATGISSSISEGGGYGHGHGVGHGSGQLDTQELYNVMRAVFKDTQAQMPKGQELRREDVMGAVKEAWEKYKPEIEIQQLGLEREEVLAVLQEGLKAYHTPAAPQVSKDDMLDAVAEGLKSYVPPKVEFPPQVTKEQVLAAVKEALEEFEFPIGQADESPRLGKDDVLDAVRTGITELPKPEKGISTDDVMDAVLAALQGFDFSNSYSSALVQQPITKGDVADAVKAGLKGLDLSDEVMDAVREGIERGNLEGKMVEAVKTGLQNFDLAALAAMIPRPDLSRVDVADAVKEGLEFLDLSRDDVADAVKEGLNALDLTKTLTSSVVAAVKEALNGADLSSASSSGPAGEASRALVPHTGRSVSAGDYPMSANSSSATSSGSSSVSREYIIEAVKDGLNNLNVTQDVEEAVKKALTAAASPASLSKSDVVDAVKEGIPVTDLSTEIAADLIDAVKKELQATGGQSNSEEILKKLLEIKDIMTAEFKAASESAKQTATNEEQQQFMGDLLRKLDDFRDEVGVLVMQSTDKSKTILEEEISSLRDAVNSSIIPAVPQANLHGQKEVLEALHEGVSTLRSEISNRTTTSLTEILDAVQEGLSDIRTSINNLRDKPADLTANDEILEALKTGLDTVRADIDEIRKSGNDRALTTIPKDDDRARAEATAAAVKNIAKTDDIKNLEVLLTQLATKVEAMQSTPAPAVETLSKEDIAGLQATLKQVSEKVAAMPSQAPLSAMEDALKKIQQTVDGLEARSKEPPIVAAAAVPRAPIDPNTLADAASREDVIAIETILRNTKARMDDMIDGEQAVRKDHIDALEALILETRESLAAVAGHMETIAKKENLDGLETILLEARENTSGLSGQVENFSRKEDVAKVEALVNQVVASFDEMKERHEKALEDPEKVTKTDVDAVEAVCLDTKVLIEQIMKADLEALPTKEEFENLEVQLRELKECMDFHADAEAHALDDRQAEIMGVSDRVEEVKGILEEFHGILRTKLEEGAHGVDSIHKLLVGFSGTLSNAIQKNDSIGDDLKEVLDTMKTGFEDSKNIAAGAKLEIDEKIQSTTDLVISKLDERIGELLIKYDDFQLAQEDRAAKGEERDSTLEAALTDNKAVAEELKSLVDTLGSAVTDSLEKMEEASKTVFERVTELCVKYDENNADAKAEHQLTRENVKDAIGKVDGLQDQVSEFHPRIMQTLEDFVVSVTQHYEQLNAKTQQIHERVEDPIFPEIPKYDDALVREKLDALVEHAETSGKALDKLDTLEAVHTQVKATAAELTLYIAAQTQRIADEHEDREKKLQETIVALERRLVEKEQVEAQITELRAEQDRLKQYISVELPAEQAKITESFLSNLHSEEARLKEAIDALKADQDSLREHFLSGLKEEQGRIMEANLALKDEQETLKAMFIANLEEEKARIIESNVALREEQDKIREEFFANLKEEEVRLQKINDALRDEQQSIRDTYLANLREEESLLKEVNEGLRAEQQALRNAFVTSFKEEEIRLREANNTIREEGEKTKAALKEEQEALRTKLKEEFEAAKAALIAEHEALKATFKAEQEQLKASMKAEQEALHASMKEDNEKLKIQLLSNLLEEEARVKETNAKIHAEQEKIRTIFVDHLNEDGQRIKDNMILLRAEQEELDARKNNLKGDLSTLEAACRFRREQIEDLTAKADSFDRKILESVIDMSKVMLMKKAVSGNGAKDIEIEELAERTAAAAGFPLSRKSRVPSLNFSTSATIPKPAAVEEEKTANTSKPRSAPTGAAANLAPAVGATPAKSRAGSNVSGVSSTSEARRILSLSQISGNAGTAGGMKRSQSVRNQSSSGSLRKASWQPPASNAGSKPGSRVPSGAAKSYGELGGASARNFSFATATGEDKENDIAAEESADEDAEPKVASRAVSSATNAPPAPRSRVVSKAGSVAVEDMEEEIKRLEKELAEKEEKEKKDEEERRASPIPEAEEPESPAKSEKATAAAAANSEEKDEESTDDFEDLGETPPAKTAEATNLENASEEEEEDDSESEYDDDDDDDEEEESEDEEEQTTNAAQEPENVRRVSTGTTVITSLPEDSETYSDPSDDEVYGGTAGGAADDDEEEEEDDDDAASVWTDGPGVMPKAMGTETEFTIPDRSELGVKP</sequence>
<feature type="compositionally biased region" description="Acidic residues" evidence="3">
    <location>
        <begin position="2679"/>
        <end position="2710"/>
    </location>
</feature>
<feature type="compositionally biased region" description="Polar residues" evidence="3">
    <location>
        <begin position="2450"/>
        <end position="2461"/>
    </location>
</feature>
<feature type="region of interest" description="Disordered" evidence="3">
    <location>
        <begin position="1008"/>
        <end position="1052"/>
    </location>
</feature>
<comment type="caution">
    <text evidence="4">The sequence shown here is derived from an EMBL/GenBank/DDBJ whole genome shotgun (WGS) entry which is preliminary data.</text>
</comment>
<feature type="region of interest" description="Disordered" evidence="3">
    <location>
        <begin position="2402"/>
        <end position="2804"/>
    </location>
</feature>
<evidence type="ECO:0000256" key="2">
    <source>
        <dbReference type="SAM" id="Coils"/>
    </source>
</evidence>
<protein>
    <submittedName>
        <fullName evidence="4">ATPase</fullName>
    </submittedName>
</protein>
<evidence type="ECO:0000313" key="5">
    <source>
        <dbReference type="Proteomes" id="UP001301958"/>
    </source>
</evidence>
<dbReference type="Proteomes" id="UP001301958">
    <property type="component" value="Unassembled WGS sequence"/>
</dbReference>
<feature type="region of interest" description="Disordered" evidence="3">
    <location>
        <begin position="1"/>
        <end position="189"/>
    </location>
</feature>
<feature type="compositionally biased region" description="Basic and acidic residues" evidence="3">
    <location>
        <begin position="1"/>
        <end position="11"/>
    </location>
</feature>
<keyword evidence="1 2" id="KW-0175">Coiled coil</keyword>
<feature type="compositionally biased region" description="Basic and acidic residues" evidence="3">
    <location>
        <begin position="2794"/>
        <end position="2804"/>
    </location>
</feature>
<name>A0AAN7GR13_9PEZI</name>
<feature type="compositionally biased region" description="Polar residues" evidence="3">
    <location>
        <begin position="2723"/>
        <end position="2732"/>
    </location>
</feature>
<feature type="compositionally biased region" description="Low complexity" evidence="3">
    <location>
        <begin position="2429"/>
        <end position="2446"/>
    </location>
</feature>
<reference evidence="4" key="1">
    <citation type="journal article" date="2023" name="Mol. Phylogenet. Evol.">
        <title>Genome-scale phylogeny and comparative genomics of the fungal order Sordariales.</title>
        <authorList>
            <person name="Hensen N."/>
            <person name="Bonometti L."/>
            <person name="Westerberg I."/>
            <person name="Brannstrom I.O."/>
            <person name="Guillou S."/>
            <person name="Cros-Aarteil S."/>
            <person name="Calhoun S."/>
            <person name="Haridas S."/>
            <person name="Kuo A."/>
            <person name="Mondo S."/>
            <person name="Pangilinan J."/>
            <person name="Riley R."/>
            <person name="LaButti K."/>
            <person name="Andreopoulos B."/>
            <person name="Lipzen A."/>
            <person name="Chen C."/>
            <person name="Yan M."/>
            <person name="Daum C."/>
            <person name="Ng V."/>
            <person name="Clum A."/>
            <person name="Steindorff A."/>
            <person name="Ohm R.A."/>
            <person name="Martin F."/>
            <person name="Silar P."/>
            <person name="Natvig D.O."/>
            <person name="Lalanne C."/>
            <person name="Gautier V."/>
            <person name="Ament-Velasquez S.L."/>
            <person name="Kruys A."/>
            <person name="Hutchinson M.I."/>
            <person name="Powell A.J."/>
            <person name="Barry K."/>
            <person name="Miller A.N."/>
            <person name="Grigoriev I.V."/>
            <person name="Debuchy R."/>
            <person name="Gladieux P."/>
            <person name="Hiltunen Thoren M."/>
            <person name="Johannesson H."/>
        </authorList>
    </citation>
    <scope>NUCLEOTIDE SEQUENCE</scope>
    <source>
        <strain evidence="4">CBS 990.96</strain>
    </source>
</reference>
<feature type="region of interest" description="Disordered" evidence="3">
    <location>
        <begin position="597"/>
        <end position="619"/>
    </location>
</feature>
<dbReference type="PANTHER" id="PTHR23160:SF19">
    <property type="entry name" value="MYOSIN HEAVY CHAIN-RELATED PROTEIN"/>
    <property type="match status" value="1"/>
</dbReference>
<reference evidence="4" key="2">
    <citation type="submission" date="2023-05" db="EMBL/GenBank/DDBJ databases">
        <authorList>
            <consortium name="Lawrence Berkeley National Laboratory"/>
            <person name="Steindorff A."/>
            <person name="Hensen N."/>
            <person name="Bonometti L."/>
            <person name="Westerberg I."/>
            <person name="Brannstrom I.O."/>
            <person name="Guillou S."/>
            <person name="Cros-Aarteil S."/>
            <person name="Calhoun S."/>
            <person name="Haridas S."/>
            <person name="Kuo A."/>
            <person name="Mondo S."/>
            <person name="Pangilinan J."/>
            <person name="Riley R."/>
            <person name="Labutti K."/>
            <person name="Andreopoulos B."/>
            <person name="Lipzen A."/>
            <person name="Chen C."/>
            <person name="Yanf M."/>
            <person name="Daum C."/>
            <person name="Ng V."/>
            <person name="Clum A."/>
            <person name="Ohm R."/>
            <person name="Martin F."/>
            <person name="Silar P."/>
            <person name="Natvig D."/>
            <person name="Lalanne C."/>
            <person name="Gautier V."/>
            <person name="Ament-Velasquez S.L."/>
            <person name="Kruys A."/>
            <person name="Hutchinson M.I."/>
            <person name="Powell A.J."/>
            <person name="Barry K."/>
            <person name="Miller A.N."/>
            <person name="Grigoriev I.V."/>
            <person name="Debuchy R."/>
            <person name="Gladieux P."/>
            <person name="Thoren M.H."/>
            <person name="Johannesson H."/>
        </authorList>
    </citation>
    <scope>NUCLEOTIDE SEQUENCE</scope>
    <source>
        <strain evidence="4">CBS 990.96</strain>
    </source>
</reference>
<feature type="compositionally biased region" description="Acidic residues" evidence="3">
    <location>
        <begin position="2758"/>
        <end position="2771"/>
    </location>
</feature>
<feature type="coiled-coil region" evidence="2">
    <location>
        <begin position="1950"/>
        <end position="2281"/>
    </location>
</feature>
<feature type="compositionally biased region" description="Low complexity" evidence="3">
    <location>
        <begin position="291"/>
        <end position="305"/>
    </location>
</feature>
<feature type="compositionally biased region" description="Low complexity" evidence="3">
    <location>
        <begin position="1008"/>
        <end position="1024"/>
    </location>
</feature>
<evidence type="ECO:0000256" key="1">
    <source>
        <dbReference type="ARBA" id="ARBA00023054"/>
    </source>
</evidence>
<feature type="region of interest" description="Disordered" evidence="3">
    <location>
        <begin position="366"/>
        <end position="392"/>
    </location>
</feature>
<dbReference type="EMBL" id="MU865379">
    <property type="protein sequence ID" value="KAK4224941.1"/>
    <property type="molecule type" value="Genomic_DNA"/>
</dbReference>
<organism evidence="4 5">
    <name type="scientific">Podospora fimiseda</name>
    <dbReference type="NCBI Taxonomy" id="252190"/>
    <lineage>
        <taxon>Eukaryota</taxon>
        <taxon>Fungi</taxon>
        <taxon>Dikarya</taxon>
        <taxon>Ascomycota</taxon>
        <taxon>Pezizomycotina</taxon>
        <taxon>Sordariomycetes</taxon>
        <taxon>Sordariomycetidae</taxon>
        <taxon>Sordariales</taxon>
        <taxon>Podosporaceae</taxon>
        <taxon>Podospora</taxon>
    </lineage>
</organism>
<feature type="coiled-coil region" evidence="2">
    <location>
        <begin position="475"/>
        <end position="502"/>
    </location>
</feature>
<dbReference type="PANTHER" id="PTHR23160">
    <property type="entry name" value="SYNAPTONEMAL COMPLEX PROTEIN-RELATED"/>
    <property type="match status" value="1"/>
</dbReference>
<accession>A0AAN7GR13</accession>
<feature type="compositionally biased region" description="Acidic residues" evidence="3">
    <location>
        <begin position="2736"/>
        <end position="2749"/>
    </location>
</feature>
<feature type="compositionally biased region" description="Low complexity" evidence="3">
    <location>
        <begin position="1041"/>
        <end position="1052"/>
    </location>
</feature>
<feature type="compositionally biased region" description="Basic and acidic residues" evidence="3">
    <location>
        <begin position="2598"/>
        <end position="2622"/>
    </location>
</feature>
<feature type="compositionally biased region" description="Low complexity" evidence="3">
    <location>
        <begin position="597"/>
        <end position="616"/>
    </location>
</feature>
<feature type="compositionally biased region" description="Low complexity" evidence="3">
    <location>
        <begin position="220"/>
        <end position="233"/>
    </location>
</feature>
<feature type="compositionally biased region" description="Low complexity" evidence="3">
    <location>
        <begin position="242"/>
        <end position="277"/>
    </location>
</feature>
<keyword evidence="5" id="KW-1185">Reference proteome</keyword>
<feature type="compositionally biased region" description="Acidic residues" evidence="3">
    <location>
        <begin position="2650"/>
        <end position="2663"/>
    </location>
</feature>
<evidence type="ECO:0000256" key="3">
    <source>
        <dbReference type="SAM" id="MobiDB-lite"/>
    </source>
</evidence>
<feature type="region of interest" description="Disordered" evidence="3">
    <location>
        <begin position="220"/>
        <end position="305"/>
    </location>
</feature>